<protein>
    <submittedName>
        <fullName evidence="16">Penicillin-binding protein 2</fullName>
    </submittedName>
</protein>
<dbReference type="InterPro" id="IPR050515">
    <property type="entry name" value="Beta-lactam/transpept"/>
</dbReference>
<dbReference type="Gene3D" id="3.40.710.10">
    <property type="entry name" value="DD-peptidase/beta-lactamase superfamily"/>
    <property type="match status" value="1"/>
</dbReference>
<feature type="domain" description="Penicillin-binding protein transpeptidase" evidence="14">
    <location>
        <begin position="318"/>
        <end position="642"/>
    </location>
</feature>
<evidence type="ECO:0000259" key="14">
    <source>
        <dbReference type="Pfam" id="PF00905"/>
    </source>
</evidence>
<dbReference type="NCBIfam" id="TIGR03423">
    <property type="entry name" value="pbp2_mrdA"/>
    <property type="match status" value="1"/>
</dbReference>
<dbReference type="EMBL" id="LBWG01000005">
    <property type="protein sequence ID" value="KKR04608.1"/>
    <property type="molecule type" value="Genomic_DNA"/>
</dbReference>
<evidence type="ECO:0000256" key="1">
    <source>
        <dbReference type="ARBA" id="ARBA00004167"/>
    </source>
</evidence>
<dbReference type="GO" id="GO:0009252">
    <property type="term" value="P:peptidoglycan biosynthetic process"/>
    <property type="evidence" value="ECO:0007669"/>
    <property type="project" value="UniProtKB-KW"/>
</dbReference>
<evidence type="ECO:0000256" key="2">
    <source>
        <dbReference type="ARBA" id="ARBA00004236"/>
    </source>
</evidence>
<dbReference type="Proteomes" id="UP000033935">
    <property type="component" value="Unassembled WGS sequence"/>
</dbReference>
<dbReference type="PANTHER" id="PTHR30627">
    <property type="entry name" value="PEPTIDOGLYCAN D,D-TRANSPEPTIDASE"/>
    <property type="match status" value="1"/>
</dbReference>
<dbReference type="InterPro" id="IPR005311">
    <property type="entry name" value="PBP_dimer"/>
</dbReference>
<keyword evidence="11 13" id="KW-0472">Membrane</keyword>
<dbReference type="PANTHER" id="PTHR30627:SF2">
    <property type="entry name" value="PEPTIDOGLYCAN D,D-TRANSPEPTIDASE MRDA"/>
    <property type="match status" value="1"/>
</dbReference>
<sequence length="650" mass="72036">MFFKKQKSSPSLFHLQQDGRYGELDLDDSDSAIEQFITFEKKLWKHERSLLTLTPSIRKKRLVLSLFIVISIFFLFIARSAQLQIIQGKEYEALSNQNKERIELIIPSRGTIYDRKGTVLAWNEPAFILTMTIADLPKIDEREKLFEQISTLIGLQPTDLDLLISQYSSHPYDPIAIEDDLPYESAIRLAIEMKHFPGFSLNTRTKRVYSSSVPSFSHIIGYTGPLSVTDLERYKEKNYQLIDLVGKTGIEFQYESLLRGIPGTLIYEVDALGNKKSILSKEDPVLGSNLTLSIDASFQKYIEQQLQLTFDRVGVSRGSVVAIDPRSGAVRALVSLPTFDANEFVDGIGQNRYDALLNNEDHPLFPRAIAGEFPSGSTLKPIIAYAALAESIIGEHTSFLSTGGLRIGQWFFPDWKEGGHGVTDVRKAISESVNTFFYIIGGGYDATTGLGVSRINEYASRFGFGSPTGIDLPSEADGFLPSKEWKEEIKKERWYVGDTYHLAIGQGDFLTTPLQMAVATAIIANGGQKVKPYLIESADGFGINTIVHETPITIEGLDKNALSIVRQGMRQTVTSGSAQSLKNISVEIAGKTGTAQTFGDTPYHSWFTGFGPYLSPTLALIVLIEEGGESNDAAVPLAKSILDWWFTNGE</sequence>
<dbReference type="GO" id="GO:0071555">
    <property type="term" value="P:cell wall organization"/>
    <property type="evidence" value="ECO:0007669"/>
    <property type="project" value="UniProtKB-KW"/>
</dbReference>
<comment type="caution">
    <text evidence="16">The sequence shown here is derived from an EMBL/GenBank/DDBJ whole genome shotgun (WGS) entry which is preliminary data.</text>
</comment>
<reference evidence="16 17" key="1">
    <citation type="journal article" date="2015" name="Nature">
        <title>rRNA introns, odd ribosomes, and small enigmatic genomes across a large radiation of phyla.</title>
        <authorList>
            <person name="Brown C.T."/>
            <person name="Hug L.A."/>
            <person name="Thomas B.C."/>
            <person name="Sharon I."/>
            <person name="Castelle C.J."/>
            <person name="Singh A."/>
            <person name="Wilkins M.J."/>
            <person name="Williams K.H."/>
            <person name="Banfield J.F."/>
        </authorList>
    </citation>
    <scope>NUCLEOTIDE SEQUENCE [LARGE SCALE GENOMIC DNA]</scope>
</reference>
<dbReference type="GO" id="GO:0071972">
    <property type="term" value="F:peptidoglycan L,D-transpeptidase activity"/>
    <property type="evidence" value="ECO:0007669"/>
    <property type="project" value="TreeGrafter"/>
</dbReference>
<gene>
    <name evidence="16" type="ORF">UT30_C0005G0011</name>
</gene>
<keyword evidence="8" id="KW-0133">Cell shape</keyword>
<dbReference type="SUPFAM" id="SSF56519">
    <property type="entry name" value="Penicillin binding protein dimerisation domain"/>
    <property type="match status" value="1"/>
</dbReference>
<keyword evidence="9" id="KW-0573">Peptidoglycan synthesis</keyword>
<dbReference type="GO" id="GO:0005886">
    <property type="term" value="C:plasma membrane"/>
    <property type="evidence" value="ECO:0007669"/>
    <property type="project" value="UniProtKB-SubCell"/>
</dbReference>
<dbReference type="InterPro" id="IPR017790">
    <property type="entry name" value="Penicillin-binding_protein_2"/>
</dbReference>
<name>A0A0G0MNE8_9BACT</name>
<dbReference type="Gene3D" id="3.30.1390.30">
    <property type="entry name" value="Penicillin-binding protein 2a, domain 3"/>
    <property type="match status" value="1"/>
</dbReference>
<proteinExistence type="predicted"/>
<keyword evidence="6 13" id="KW-0812">Transmembrane</keyword>
<evidence type="ECO:0000256" key="4">
    <source>
        <dbReference type="ARBA" id="ARBA00022519"/>
    </source>
</evidence>
<evidence type="ECO:0000256" key="10">
    <source>
        <dbReference type="ARBA" id="ARBA00022989"/>
    </source>
</evidence>
<dbReference type="Pfam" id="PF03717">
    <property type="entry name" value="PBP_dimer"/>
    <property type="match status" value="1"/>
</dbReference>
<dbReference type="GO" id="GO:0009002">
    <property type="term" value="F:serine-type D-Ala-D-Ala carboxypeptidase activity"/>
    <property type="evidence" value="ECO:0007669"/>
    <property type="project" value="InterPro"/>
</dbReference>
<evidence type="ECO:0000256" key="8">
    <source>
        <dbReference type="ARBA" id="ARBA00022960"/>
    </source>
</evidence>
<keyword evidence="12" id="KW-0961">Cell wall biogenesis/degradation</keyword>
<evidence type="ECO:0000256" key="13">
    <source>
        <dbReference type="SAM" id="Phobius"/>
    </source>
</evidence>
<evidence type="ECO:0000313" key="17">
    <source>
        <dbReference type="Proteomes" id="UP000033935"/>
    </source>
</evidence>
<dbReference type="InterPro" id="IPR036138">
    <property type="entry name" value="PBP_dimer_sf"/>
</dbReference>
<dbReference type="InterPro" id="IPR012338">
    <property type="entry name" value="Beta-lactam/transpept-like"/>
</dbReference>
<dbReference type="InterPro" id="IPR001460">
    <property type="entry name" value="PCN-bd_Tpept"/>
</dbReference>
<dbReference type="AlphaFoldDB" id="A0A0G0MNE8"/>
<keyword evidence="7" id="KW-0378">Hydrolase</keyword>
<evidence type="ECO:0000256" key="5">
    <source>
        <dbReference type="ARBA" id="ARBA00022670"/>
    </source>
</evidence>
<evidence type="ECO:0000256" key="6">
    <source>
        <dbReference type="ARBA" id="ARBA00022692"/>
    </source>
</evidence>
<dbReference type="SUPFAM" id="SSF56601">
    <property type="entry name" value="beta-lactamase/transpeptidase-like"/>
    <property type="match status" value="1"/>
</dbReference>
<keyword evidence="3" id="KW-1003">Cell membrane</keyword>
<feature type="transmembrane region" description="Helical" evidence="13">
    <location>
        <begin position="62"/>
        <end position="81"/>
    </location>
</feature>
<organism evidence="16 17">
    <name type="scientific">Candidatus Uhrbacteria bacterium GW2011_GWF2_39_13</name>
    <dbReference type="NCBI Taxonomy" id="1618995"/>
    <lineage>
        <taxon>Bacteria</taxon>
        <taxon>Candidatus Uhriibacteriota</taxon>
    </lineage>
</organism>
<accession>A0A0G0MNE8</accession>
<comment type="subcellular location">
    <subcellularLocation>
        <location evidence="2">Cell membrane</location>
    </subcellularLocation>
    <subcellularLocation>
        <location evidence="1">Membrane</location>
        <topology evidence="1">Single-pass membrane protein</topology>
    </subcellularLocation>
</comment>
<evidence type="ECO:0000256" key="12">
    <source>
        <dbReference type="ARBA" id="ARBA00023316"/>
    </source>
</evidence>
<keyword evidence="4" id="KW-0997">Cell inner membrane</keyword>
<dbReference type="GO" id="GO:0008658">
    <property type="term" value="F:penicillin binding"/>
    <property type="evidence" value="ECO:0007669"/>
    <property type="project" value="InterPro"/>
</dbReference>
<evidence type="ECO:0000256" key="7">
    <source>
        <dbReference type="ARBA" id="ARBA00022801"/>
    </source>
</evidence>
<dbReference type="Pfam" id="PF00905">
    <property type="entry name" value="Transpeptidase"/>
    <property type="match status" value="1"/>
</dbReference>
<evidence type="ECO:0000259" key="15">
    <source>
        <dbReference type="Pfam" id="PF03717"/>
    </source>
</evidence>
<evidence type="ECO:0000256" key="3">
    <source>
        <dbReference type="ARBA" id="ARBA00022475"/>
    </source>
</evidence>
<dbReference type="GO" id="GO:0006508">
    <property type="term" value="P:proteolysis"/>
    <property type="evidence" value="ECO:0007669"/>
    <property type="project" value="UniProtKB-KW"/>
</dbReference>
<keyword evidence="10 13" id="KW-1133">Transmembrane helix</keyword>
<evidence type="ECO:0000313" key="16">
    <source>
        <dbReference type="EMBL" id="KKR04608.1"/>
    </source>
</evidence>
<evidence type="ECO:0000256" key="9">
    <source>
        <dbReference type="ARBA" id="ARBA00022984"/>
    </source>
</evidence>
<evidence type="ECO:0000256" key="11">
    <source>
        <dbReference type="ARBA" id="ARBA00023136"/>
    </source>
</evidence>
<dbReference type="Gene3D" id="3.90.1310.10">
    <property type="entry name" value="Penicillin-binding protein 2a (Domain 2)"/>
    <property type="match status" value="1"/>
</dbReference>
<feature type="domain" description="Penicillin-binding protein dimerisation" evidence="15">
    <location>
        <begin position="106"/>
        <end position="275"/>
    </location>
</feature>
<keyword evidence="5" id="KW-0645">Protease</keyword>
<dbReference type="GO" id="GO:0008360">
    <property type="term" value="P:regulation of cell shape"/>
    <property type="evidence" value="ECO:0007669"/>
    <property type="project" value="UniProtKB-KW"/>
</dbReference>